<dbReference type="InterPro" id="IPR029057">
    <property type="entry name" value="PRTase-like"/>
</dbReference>
<dbReference type="Pfam" id="PF18912">
    <property type="entry name" value="DZR_2"/>
    <property type="match status" value="1"/>
</dbReference>
<dbReference type="PANTHER" id="PTHR47505:SF1">
    <property type="entry name" value="DNA UTILIZATION PROTEIN YHGH"/>
    <property type="match status" value="1"/>
</dbReference>
<comment type="similarity">
    <text evidence="1">Belongs to the ComF/GntX family.</text>
</comment>
<feature type="domain" description="Phosphoribosyltransferase" evidence="2">
    <location>
        <begin position="148"/>
        <end position="243"/>
    </location>
</feature>
<comment type="caution">
    <text evidence="4">The sequence shown here is derived from an EMBL/GenBank/DDBJ whole genome shotgun (WGS) entry which is preliminary data.</text>
</comment>
<dbReference type="Pfam" id="PF00156">
    <property type="entry name" value="Pribosyltran"/>
    <property type="match status" value="1"/>
</dbReference>
<name>A0A0B3RMG7_9RHOB</name>
<accession>A0A0B3RMG7</accession>
<evidence type="ECO:0000259" key="2">
    <source>
        <dbReference type="Pfam" id="PF00156"/>
    </source>
</evidence>
<dbReference type="InterPro" id="IPR000836">
    <property type="entry name" value="PRTase_dom"/>
</dbReference>
<dbReference type="STRING" id="561184.SAMN05216376_109188"/>
<evidence type="ECO:0000313" key="4">
    <source>
        <dbReference type="EMBL" id="KHQ52400.1"/>
    </source>
</evidence>
<dbReference type="SUPFAM" id="SSF53271">
    <property type="entry name" value="PRTase-like"/>
    <property type="match status" value="1"/>
</dbReference>
<dbReference type="InterPro" id="IPR044005">
    <property type="entry name" value="DZR_2"/>
</dbReference>
<feature type="domain" description="Double zinc ribbon" evidence="3">
    <location>
        <begin position="14"/>
        <end position="73"/>
    </location>
</feature>
<dbReference type="PANTHER" id="PTHR47505">
    <property type="entry name" value="DNA UTILIZATION PROTEIN YHGH"/>
    <property type="match status" value="1"/>
</dbReference>
<dbReference type="InterPro" id="IPR051910">
    <property type="entry name" value="ComF/GntX_DNA_util-trans"/>
</dbReference>
<evidence type="ECO:0000256" key="1">
    <source>
        <dbReference type="ARBA" id="ARBA00008007"/>
    </source>
</evidence>
<dbReference type="EMBL" id="JSUQ01000011">
    <property type="protein sequence ID" value="KHQ52400.1"/>
    <property type="molecule type" value="Genomic_DNA"/>
</dbReference>
<evidence type="ECO:0000313" key="5">
    <source>
        <dbReference type="Proteomes" id="UP000030960"/>
    </source>
</evidence>
<dbReference type="AlphaFoldDB" id="A0A0B3RMG7"/>
<organism evidence="4 5">
    <name type="scientific">Mameliella alba</name>
    <dbReference type="NCBI Taxonomy" id="561184"/>
    <lineage>
        <taxon>Bacteria</taxon>
        <taxon>Pseudomonadati</taxon>
        <taxon>Pseudomonadota</taxon>
        <taxon>Alphaproteobacteria</taxon>
        <taxon>Rhodobacterales</taxon>
        <taxon>Roseobacteraceae</taxon>
        <taxon>Mameliella</taxon>
    </lineage>
</organism>
<keyword evidence="5" id="KW-1185">Reference proteome</keyword>
<proteinExistence type="inferred from homology"/>
<dbReference type="PATRIC" id="fig|1515334.3.peg.2892"/>
<dbReference type="Gene3D" id="3.40.50.2020">
    <property type="match status" value="1"/>
</dbReference>
<gene>
    <name evidence="4" type="ORF">OA50_02875</name>
</gene>
<evidence type="ECO:0000259" key="3">
    <source>
        <dbReference type="Pfam" id="PF18912"/>
    </source>
</evidence>
<dbReference type="CDD" id="cd06223">
    <property type="entry name" value="PRTases_typeI"/>
    <property type="match status" value="1"/>
</dbReference>
<dbReference type="RefSeq" id="WP_223306217.1">
    <property type="nucleotide sequence ID" value="NZ_JSUQ01000011.1"/>
</dbReference>
<protein>
    <submittedName>
        <fullName evidence="4">Competence protein F</fullName>
    </submittedName>
</protein>
<sequence>MLAHRLWSAGMQTLVQMVYPPRCLACGGLVETDFGLCGTCWRDTPFISGLSCDLCGVPLPGQSDRAEHCDDCLTIARPWSQGRAAMVYRDRGRRMVLALKHGDRHDIARPAAKWMARVTRGLIRDNMLAVPVPLHVNRHLKRRYNQSALLAEALARDLGLDWCPDALERVRATPSLEGKSREERFSVLSGMIRVPDRHSPMIAGRPVLIVDDVMTSGATLAAASEACLAAGATEVCVSVLARAAKDA</sequence>
<reference evidence="4 5" key="1">
    <citation type="submission" date="2014-10" db="EMBL/GenBank/DDBJ databases">
        <title>Genome sequence of Ponticoccus sp. strain UMTAT08 isolated from clonal culture of toxic dinoflagellate Alexandrium tamiyavanichii.</title>
        <authorList>
            <person name="Gan H.Y."/>
            <person name="Muhd D.-D."/>
            <person name="Mohd Noor M.E."/>
            <person name="Yeong Y.S."/>
            <person name="Usup G."/>
        </authorList>
    </citation>
    <scope>NUCLEOTIDE SEQUENCE [LARGE SCALE GENOMIC DNA]</scope>
    <source>
        <strain evidence="4 5">UMTAT08</strain>
    </source>
</reference>
<dbReference type="Proteomes" id="UP000030960">
    <property type="component" value="Unassembled WGS sequence"/>
</dbReference>